<dbReference type="PATRIC" id="fig|307121.4.peg.1141"/>
<dbReference type="Pfam" id="PF12802">
    <property type="entry name" value="MarR_2"/>
    <property type="match status" value="1"/>
</dbReference>
<gene>
    <name evidence="2" type="ORF">GA0070620_1109</name>
</gene>
<evidence type="ECO:0000313" key="2">
    <source>
        <dbReference type="EMBL" id="SBV25632.1"/>
    </source>
</evidence>
<dbReference type="InterPro" id="IPR000835">
    <property type="entry name" value="HTH_MarR-typ"/>
</dbReference>
<dbReference type="InterPro" id="IPR039422">
    <property type="entry name" value="MarR/SlyA-like"/>
</dbReference>
<dbReference type="SUPFAM" id="SSF46785">
    <property type="entry name" value="Winged helix' DNA-binding domain"/>
    <property type="match status" value="1"/>
</dbReference>
<dbReference type="AlphaFoldDB" id="A0A1C3MZ67"/>
<name>A0A1C3MZ67_9ACTN</name>
<dbReference type="InterPro" id="IPR036390">
    <property type="entry name" value="WH_DNA-bd_sf"/>
</dbReference>
<dbReference type="RefSeq" id="WP_091588863.1">
    <property type="nucleotide sequence ID" value="NZ_JBHRWG010000003.1"/>
</dbReference>
<dbReference type="GO" id="GO:0006950">
    <property type="term" value="P:response to stress"/>
    <property type="evidence" value="ECO:0007669"/>
    <property type="project" value="TreeGrafter"/>
</dbReference>
<dbReference type="GO" id="GO:0003677">
    <property type="term" value="F:DNA binding"/>
    <property type="evidence" value="ECO:0007669"/>
    <property type="project" value="UniProtKB-KW"/>
</dbReference>
<dbReference type="InterPro" id="IPR036388">
    <property type="entry name" value="WH-like_DNA-bd_sf"/>
</dbReference>
<dbReference type="OrthoDB" id="3217017at2"/>
<accession>A0A1C3MZ67</accession>
<dbReference type="Gene3D" id="1.10.10.10">
    <property type="entry name" value="Winged helix-like DNA-binding domain superfamily/Winged helix DNA-binding domain"/>
    <property type="match status" value="1"/>
</dbReference>
<dbReference type="SMART" id="SM00347">
    <property type="entry name" value="HTH_MARR"/>
    <property type="match status" value="1"/>
</dbReference>
<dbReference type="STRING" id="307121.GA0070620_1109"/>
<feature type="domain" description="HTH marR-type" evidence="1">
    <location>
        <begin position="10"/>
        <end position="141"/>
    </location>
</feature>
<keyword evidence="3" id="KW-1185">Reference proteome</keyword>
<dbReference type="PRINTS" id="PR00598">
    <property type="entry name" value="HTHMARR"/>
</dbReference>
<protein>
    <submittedName>
        <fullName evidence="2">DNA-binding transcriptional regulator, MarR family</fullName>
    </submittedName>
</protein>
<reference evidence="3" key="1">
    <citation type="submission" date="2016-06" db="EMBL/GenBank/DDBJ databases">
        <authorList>
            <person name="Varghese N."/>
        </authorList>
    </citation>
    <scope>NUCLEOTIDE SEQUENCE [LARGE SCALE GENOMIC DNA]</scope>
    <source>
        <strain evidence="3">DSM 45344</strain>
    </source>
</reference>
<sequence>MTSCTPADGPPDLLFLLSWASHALQTEHAAGLAELGISPRAHYVLAQASTGDLTQREIGERCGVDKTTMVVTLDQLERAGLAERRPAPTDRRARLVAVTPAGEQILRRAQEIVRRIQDDLLATLPEQDREAFLRSLVALIGGPLANTSPYAPGARSGC</sequence>
<proteinExistence type="predicted"/>
<dbReference type="PANTHER" id="PTHR33164:SF43">
    <property type="entry name" value="HTH-TYPE TRANSCRIPTIONAL REPRESSOR YETL"/>
    <property type="match status" value="1"/>
</dbReference>
<dbReference type="EMBL" id="LT598496">
    <property type="protein sequence ID" value="SBV25632.1"/>
    <property type="molecule type" value="Genomic_DNA"/>
</dbReference>
<organism evidence="2 3">
    <name type="scientific">Micromonospora krabiensis</name>
    <dbReference type="NCBI Taxonomy" id="307121"/>
    <lineage>
        <taxon>Bacteria</taxon>
        <taxon>Bacillati</taxon>
        <taxon>Actinomycetota</taxon>
        <taxon>Actinomycetes</taxon>
        <taxon>Micromonosporales</taxon>
        <taxon>Micromonosporaceae</taxon>
        <taxon>Micromonospora</taxon>
    </lineage>
</organism>
<dbReference type="PROSITE" id="PS50995">
    <property type="entry name" value="HTH_MARR_2"/>
    <property type="match status" value="1"/>
</dbReference>
<dbReference type="PANTHER" id="PTHR33164">
    <property type="entry name" value="TRANSCRIPTIONAL REGULATOR, MARR FAMILY"/>
    <property type="match status" value="1"/>
</dbReference>
<keyword evidence="2" id="KW-0238">DNA-binding</keyword>
<dbReference type="GO" id="GO:0003700">
    <property type="term" value="F:DNA-binding transcription factor activity"/>
    <property type="evidence" value="ECO:0007669"/>
    <property type="project" value="InterPro"/>
</dbReference>
<evidence type="ECO:0000313" key="3">
    <source>
        <dbReference type="Proteomes" id="UP000199393"/>
    </source>
</evidence>
<evidence type="ECO:0000259" key="1">
    <source>
        <dbReference type="PROSITE" id="PS50995"/>
    </source>
</evidence>
<dbReference type="Proteomes" id="UP000199393">
    <property type="component" value="Chromosome I"/>
</dbReference>